<dbReference type="Proteomes" id="UP000254834">
    <property type="component" value="Chromosome"/>
</dbReference>
<proteinExistence type="predicted"/>
<dbReference type="RefSeq" id="WP_115585590.1">
    <property type="nucleotide sequence ID" value="NZ_CP025544.1"/>
</dbReference>
<gene>
    <name evidence="1" type="ORF">C0J27_02345</name>
</gene>
<evidence type="ECO:0000313" key="2">
    <source>
        <dbReference type="Proteomes" id="UP000254834"/>
    </source>
</evidence>
<dbReference type="AlphaFoldDB" id="A0A345ZBA8"/>
<reference evidence="1 2" key="1">
    <citation type="submission" date="2017-12" db="EMBL/GenBank/DDBJ databases">
        <title>Chromulinavorax destructans is a abundant pathogen of dominant heterotrophic picoflagllates.</title>
        <authorList>
            <person name="Deeg C.M."/>
            <person name="Zimmer M."/>
            <person name="Suttle C.A."/>
        </authorList>
    </citation>
    <scope>NUCLEOTIDE SEQUENCE [LARGE SCALE GENOMIC DNA]</scope>
    <source>
        <strain evidence="1 2">SeV1</strain>
    </source>
</reference>
<dbReference type="OrthoDB" id="9156132at2"/>
<dbReference type="EMBL" id="CP025544">
    <property type="protein sequence ID" value="AXK60575.1"/>
    <property type="molecule type" value="Genomic_DNA"/>
</dbReference>
<sequence length="296" mass="35002">MNLKLIIIFSILLSHNVITQAARFEKTREEEIKEVVITFHQNHPDRSIEDLYVEIEDYGVGPQFIPFNSLIGQEHVLVDQGEYLVKYNLIPDMIATFNQLKIMMDIPEEVELWMENSDLDKTAHYNAIYRRIEVFPSLFTHVPSERIFILIHELTHVLQHKQEGLLIFNKPTEKKAFEYEYEADSTAAKAISCPVCFEMIIDQAFLGKEYYKNNLLYDQGYLSWQNLQKYKHQKLWKDTCSVHITDIKVNKELRLLTQSKKRRMHKKEKQCEHSLKLDFQASRLMQGRLSTVKFDS</sequence>
<organism evidence="1 2">
    <name type="scientific">Candidatus Chromulinivorax destructor</name>
    <dbReference type="NCBI Taxonomy" id="2066483"/>
    <lineage>
        <taxon>Bacteria</taxon>
        <taxon>Candidatus Babelota</taxon>
        <taxon>Candidatus Babeliae</taxon>
        <taxon>Candidatus Babeliales</taxon>
        <taxon>Candidatus Chromulinivoraceae</taxon>
        <taxon>Candidatus Chromulinivorax</taxon>
    </lineage>
</organism>
<evidence type="ECO:0000313" key="1">
    <source>
        <dbReference type="EMBL" id="AXK60575.1"/>
    </source>
</evidence>
<keyword evidence="2" id="KW-1185">Reference proteome</keyword>
<accession>A0A345ZBA8</accession>
<protein>
    <submittedName>
        <fullName evidence="1">Uncharacterized protein</fullName>
    </submittedName>
</protein>
<dbReference type="KEGG" id="cdes:C0J27_02345"/>
<name>A0A345ZBA8_9BACT</name>